<keyword evidence="4" id="KW-0245">EGF-like domain</keyword>
<dbReference type="GO" id="GO:0000139">
    <property type="term" value="C:Golgi membrane"/>
    <property type="evidence" value="ECO:0007669"/>
    <property type="project" value="UniProtKB-SubCell"/>
</dbReference>
<dbReference type="PANTHER" id="PTHR11062">
    <property type="entry name" value="EXOSTOSIN HEPARAN SULFATE GLYCOSYLTRANSFERASE -RELATED"/>
    <property type="match status" value="1"/>
</dbReference>
<gene>
    <name evidence="7" type="ORF">HYH02_001107</name>
</gene>
<dbReference type="Proteomes" id="UP000613740">
    <property type="component" value="Unassembled WGS sequence"/>
</dbReference>
<dbReference type="OrthoDB" id="530351at2759"/>
<dbReference type="Gene3D" id="2.10.25.10">
    <property type="entry name" value="Laminin"/>
    <property type="match status" value="1"/>
</dbReference>
<name>A0A835WWV1_9CHLO</name>
<feature type="domain" description="EGF-like" evidence="6">
    <location>
        <begin position="723"/>
        <end position="756"/>
    </location>
</feature>
<feature type="region of interest" description="Disordered" evidence="5">
    <location>
        <begin position="490"/>
        <end position="603"/>
    </location>
</feature>
<organism evidence="7 8">
    <name type="scientific">Chlamydomonas schloesseri</name>
    <dbReference type="NCBI Taxonomy" id="2026947"/>
    <lineage>
        <taxon>Eukaryota</taxon>
        <taxon>Viridiplantae</taxon>
        <taxon>Chlorophyta</taxon>
        <taxon>core chlorophytes</taxon>
        <taxon>Chlorophyceae</taxon>
        <taxon>CS clade</taxon>
        <taxon>Chlamydomonadales</taxon>
        <taxon>Chlamydomonadaceae</taxon>
        <taxon>Chlamydomonas</taxon>
    </lineage>
</organism>
<dbReference type="PROSITE" id="PS50026">
    <property type="entry name" value="EGF_3"/>
    <property type="match status" value="1"/>
</dbReference>
<dbReference type="GO" id="GO:0016757">
    <property type="term" value="F:glycosyltransferase activity"/>
    <property type="evidence" value="ECO:0007669"/>
    <property type="project" value="InterPro"/>
</dbReference>
<keyword evidence="4" id="KW-1015">Disulfide bond</keyword>
<feature type="region of interest" description="Disordered" evidence="5">
    <location>
        <begin position="1372"/>
        <end position="1391"/>
    </location>
</feature>
<feature type="compositionally biased region" description="Gly residues" evidence="5">
    <location>
        <begin position="580"/>
        <end position="601"/>
    </location>
</feature>
<evidence type="ECO:0000256" key="2">
    <source>
        <dbReference type="ARBA" id="ARBA00010271"/>
    </source>
</evidence>
<comment type="subcellular location">
    <subcellularLocation>
        <location evidence="1">Golgi apparatus membrane</location>
        <topology evidence="1">Single-pass type II membrane protein</topology>
    </subcellularLocation>
</comment>
<proteinExistence type="inferred from homology"/>
<dbReference type="InterPro" id="IPR004263">
    <property type="entry name" value="Exostosin"/>
</dbReference>
<evidence type="ECO:0000259" key="6">
    <source>
        <dbReference type="PROSITE" id="PS50026"/>
    </source>
</evidence>
<dbReference type="Pfam" id="PF03016">
    <property type="entry name" value="Exostosin_GT47"/>
    <property type="match status" value="1"/>
</dbReference>
<comment type="caution">
    <text evidence="4">Lacks conserved residue(s) required for the propagation of feature annotation.</text>
</comment>
<accession>A0A835WWV1</accession>
<dbReference type="PROSITE" id="PS00022">
    <property type="entry name" value="EGF_1"/>
    <property type="match status" value="2"/>
</dbReference>
<comment type="similarity">
    <text evidence="2">Belongs to the glycosyltransferase 47 family.</text>
</comment>
<protein>
    <recommendedName>
        <fullName evidence="6">EGF-like domain-containing protein</fullName>
    </recommendedName>
</protein>
<dbReference type="Gene3D" id="3.40.50.300">
    <property type="entry name" value="P-loop containing nucleotide triphosphate hydrolases"/>
    <property type="match status" value="1"/>
</dbReference>
<evidence type="ECO:0000256" key="4">
    <source>
        <dbReference type="PROSITE-ProRule" id="PRU00076"/>
    </source>
</evidence>
<dbReference type="PROSITE" id="PS01186">
    <property type="entry name" value="EGF_2"/>
    <property type="match status" value="2"/>
</dbReference>
<dbReference type="InterPro" id="IPR027417">
    <property type="entry name" value="P-loop_NTPase"/>
</dbReference>
<feature type="compositionally biased region" description="Gly residues" evidence="5">
    <location>
        <begin position="562"/>
        <end position="572"/>
    </location>
</feature>
<dbReference type="InterPro" id="IPR040911">
    <property type="entry name" value="Exostosin_GT47"/>
</dbReference>
<feature type="compositionally biased region" description="Acidic residues" evidence="5">
    <location>
        <begin position="505"/>
        <end position="531"/>
    </location>
</feature>
<evidence type="ECO:0000313" key="7">
    <source>
        <dbReference type="EMBL" id="KAG2454066.1"/>
    </source>
</evidence>
<feature type="disulfide bond" evidence="4">
    <location>
        <begin position="727"/>
        <end position="737"/>
    </location>
</feature>
<evidence type="ECO:0000256" key="3">
    <source>
        <dbReference type="ARBA" id="ARBA00023034"/>
    </source>
</evidence>
<keyword evidence="8" id="KW-1185">Reference proteome</keyword>
<feature type="disulfide bond" evidence="4">
    <location>
        <begin position="746"/>
        <end position="755"/>
    </location>
</feature>
<reference evidence="7" key="1">
    <citation type="journal article" date="2020" name="bioRxiv">
        <title>Comparative genomics of Chlamydomonas.</title>
        <authorList>
            <person name="Craig R.J."/>
            <person name="Hasan A.R."/>
            <person name="Ness R.W."/>
            <person name="Keightley P.D."/>
        </authorList>
    </citation>
    <scope>NUCLEOTIDE SEQUENCE</scope>
    <source>
        <strain evidence="7">CCAP 11/173</strain>
    </source>
</reference>
<comment type="caution">
    <text evidence="7">The sequence shown here is derived from an EMBL/GenBank/DDBJ whole genome shotgun (WGS) entry which is preliminary data.</text>
</comment>
<evidence type="ECO:0000256" key="1">
    <source>
        <dbReference type="ARBA" id="ARBA00004323"/>
    </source>
</evidence>
<dbReference type="EMBL" id="JAEHOD010000002">
    <property type="protein sequence ID" value="KAG2454066.1"/>
    <property type="molecule type" value="Genomic_DNA"/>
</dbReference>
<evidence type="ECO:0000256" key="5">
    <source>
        <dbReference type="SAM" id="MobiDB-lite"/>
    </source>
</evidence>
<dbReference type="PANTHER" id="PTHR11062:SF268">
    <property type="entry name" value="FAMILY PROTEIN, PUTATIVE, EXPRESSED-RELATED"/>
    <property type="match status" value="1"/>
</dbReference>
<evidence type="ECO:0000313" key="8">
    <source>
        <dbReference type="Proteomes" id="UP000613740"/>
    </source>
</evidence>
<keyword evidence="3" id="KW-0333">Golgi apparatus</keyword>
<dbReference type="InterPro" id="IPR000742">
    <property type="entry name" value="EGF"/>
</dbReference>
<sequence>MPTATKLRIIQELQHGHAARFCHELLGSYPRLTKDNLAPWLARSRSFLSAYVKGMWPVYHGNLKVAINQTALSGLPLLRRLLLAQLLTAWLEDWGRQLPAGAEQGVAELVGQLYDIHQAAVVQKGIMEYFHISKSGGTSWNAAAKMNGCVRAQAGGSHVKGFDDECRWIDQAVYKNVTGGRKIMWGRWGRVLRATKFRGCHSRYDHMVAKGFSYTSNEYTLQGGQNDIFDVHTCPQVVNVVTVRDPVRRMESAIRFIMMHAKAAYRKHTDPERPEVGEAAFDAVWCNASAAFWEAMAPPVADNYNVRSFLGERGFHTPLGRLGKDHIAAAKDVLLQFDLVLDLDAGEAQNDRLTYQALGWPAALSRAHALDATKLSSKMNLNYSACHPAPGDVELLRARQAPDVELYRFARVLNLLDELWLDMARAVARQPVAGGLTAEATPQEIKCGMLWRGANRSALVHAVGHVSSGNGSTVNVDALVNATLAGYQGDAVDPEGALDPRDGDADGSSDGSDDDDAEEDGSDDESGEDDFHDGTALMGKEGRATQGSGGRDGDGTETGQTHGPGGGQGGGRVDSLGSSTNGGPGPGTGTSRSGGGGGTGSLLGSLGATLSHWAQAVSHMVGRVDANAEQYSSKRFAWRAAAKNGAASTAVINQYQSHRRLQQDAENDKHADEAVKQLIVRLNASRLLPLPVKPQERCVLTKGTWCMQYHLQAPVPRYPPRYYDKPCPNDCNGVGNCNHEYGLCFCPAGWGGPDCSQPRKRPCHHMGEGKRDAGWHNLTAWSHTRCAGVCDDDVAMCYCPPDTKYGHREAPPGAKPGAPPEQRGRPLFMCTPGTDKDGKKVWWGGTPYNDIFGPEGWCNADKPAFKCPCRLDGLQGELCEEVVEQTCTNQCSGHGECNQGFCKCHAGWYGLDCGLRRAGVLPEVGDEWLTKPWIEPTLTHTVATEDPPLTPVRRRPYIYVYDMKPDFSTDLMQYRIEGSHCLYRNFGRGNHSTWVGYNAYGVEPVLHELFLTSEHRTLDPEEADFFYVPINLACYFDLYGWNQLPAWPPHTRSVRPFAAALMQRAALTWLNATFPYFARRGGRDHIWLNPHDEGACYVWKEVWPGVMLSHWGRLDFPHASGSGYINDNYTWAINERLYGMDGVGDWRNHTSWAHPCFDPSKDLVVPVFKDPQHYRRSPYLGAPAVGNGSSSGRDLFAFFAGDLRLADPRQDPHCVYSRCTRQTLYKLAAEQGWWAAHRIWINERSKPPPLEAEAGAAAAATDYSSLLARSVFCFALLGEGWTARVEDAILHGCIPVVVMDDVQMQWESILDVSKFSVRLAQADMPRAPQLLKAIPAQRVADMQAALSRVWHRYRYTGLRMINDESRRLQRAYQQEAGGKAPRTPGAEFSTSRQDDAFATILQWLYHRIPEVHGTQQASKAGALTAGAASDSAGVAAAA</sequence>